<feature type="domain" description="PRD" evidence="15">
    <location>
        <begin position="204"/>
        <end position="304"/>
    </location>
</feature>
<dbReference type="InterPro" id="IPR007737">
    <property type="entry name" value="Mga_HTH"/>
</dbReference>
<dbReference type="Gene3D" id="1.10.1790.10">
    <property type="entry name" value="PRD domain"/>
    <property type="match status" value="1"/>
</dbReference>
<reference evidence="16 19" key="2">
    <citation type="submission" date="2019-07" db="EMBL/GenBank/DDBJ databases">
        <title>Whole genome shotgun sequence of Staphylococcus arlettae NBRC 109765.</title>
        <authorList>
            <person name="Hosoyama A."/>
            <person name="Uohara A."/>
            <person name="Ohji S."/>
            <person name="Ichikawa N."/>
        </authorList>
    </citation>
    <scope>NUCLEOTIDE SEQUENCE [LARGE SCALE GENOMIC DNA]</scope>
    <source>
        <strain evidence="16 19">NBRC 109765</strain>
    </source>
</reference>
<evidence type="ECO:0000256" key="7">
    <source>
        <dbReference type="ARBA" id="ARBA00022683"/>
    </source>
</evidence>
<dbReference type="GO" id="GO:0005737">
    <property type="term" value="C:cytoplasm"/>
    <property type="evidence" value="ECO:0007669"/>
    <property type="project" value="UniProtKB-SubCell"/>
</dbReference>
<dbReference type="InterPro" id="IPR013011">
    <property type="entry name" value="PTS_EIIB_2"/>
</dbReference>
<keyword evidence="9" id="KW-0010">Activator</keyword>
<dbReference type="Gene3D" id="3.40.930.10">
    <property type="entry name" value="Mannitol-specific EII, Chain A"/>
    <property type="match status" value="1"/>
</dbReference>
<dbReference type="AlphaFoldDB" id="A0A380CN37"/>
<dbReference type="Pfam" id="PF00359">
    <property type="entry name" value="PTS_EIIA_2"/>
    <property type="match status" value="1"/>
</dbReference>
<comment type="subunit">
    <text evidence="2">Homodimer or homotrimer. Seems to be a monomer when not phosphorylated.</text>
</comment>
<dbReference type="EMBL" id="UGZE01000001">
    <property type="protein sequence ID" value="SUJ23131.1"/>
    <property type="molecule type" value="Genomic_DNA"/>
</dbReference>
<dbReference type="InterPro" id="IPR016152">
    <property type="entry name" value="PTrfase/Anion_transptr"/>
</dbReference>
<gene>
    <name evidence="17" type="primary">licR_3</name>
    <name evidence="17" type="ORF">NCTC12413_02113</name>
    <name evidence="16" type="ORF">SAR03_06460</name>
</gene>
<dbReference type="EMBL" id="BKAV01000003">
    <property type="protein sequence ID" value="GEP99608.1"/>
    <property type="molecule type" value="Genomic_DNA"/>
</dbReference>
<dbReference type="PROSITE" id="PS51372">
    <property type="entry name" value="PRD_2"/>
    <property type="match status" value="2"/>
</dbReference>
<feature type="domain" description="PRD" evidence="15">
    <location>
        <begin position="308"/>
        <end position="415"/>
    </location>
</feature>
<dbReference type="Pfam" id="PF00874">
    <property type="entry name" value="PRD"/>
    <property type="match status" value="1"/>
</dbReference>
<evidence type="ECO:0000313" key="18">
    <source>
        <dbReference type="Proteomes" id="UP000254956"/>
    </source>
</evidence>
<reference evidence="17 18" key="1">
    <citation type="submission" date="2018-06" db="EMBL/GenBank/DDBJ databases">
        <authorList>
            <consortium name="Pathogen Informatics"/>
            <person name="Doyle S."/>
        </authorList>
    </citation>
    <scope>NUCLEOTIDE SEQUENCE [LARGE SCALE GENOMIC DNA]</scope>
    <source>
        <strain evidence="17 18">NCTC12413</strain>
    </source>
</reference>
<keyword evidence="8" id="KW-0418">Kinase</keyword>
<dbReference type="STRING" id="1212545.SARL_05515"/>
<evidence type="ECO:0000256" key="6">
    <source>
        <dbReference type="ARBA" id="ARBA00022679"/>
    </source>
</evidence>
<dbReference type="GO" id="GO:0006355">
    <property type="term" value="P:regulation of DNA-templated transcription"/>
    <property type="evidence" value="ECO:0007669"/>
    <property type="project" value="InterPro"/>
</dbReference>
<keyword evidence="6 17" id="KW-0808">Transferase</keyword>
<evidence type="ECO:0000259" key="13">
    <source>
        <dbReference type="PROSITE" id="PS51094"/>
    </source>
</evidence>
<evidence type="ECO:0000256" key="3">
    <source>
        <dbReference type="ARBA" id="ARBA00022448"/>
    </source>
</evidence>
<dbReference type="SUPFAM" id="SSF55804">
    <property type="entry name" value="Phoshotransferase/anion transport protein"/>
    <property type="match status" value="1"/>
</dbReference>
<sequence>MYHRWLNYGKLNLTNKGGIKIIETENYKIILQIVKNPAIKSKTLETQFNLSRRQLSYRIDKINQWLSKASYEQITRTKQGHFIVDPTVKEALNIDDVDISVNDKEFYNVEQRQYIILLMLFNSTPYLSLDHFALDLKVSKNTVLNDIKKVKTQLAQYNLTLRYSRKQGYALMGDELQTRKLAIKLIINSTHTQLSSHEMRHFLGVTEDDMTIINKQMTKIESFLRKKYVDHSLNLFPYLLNIFFNRIEQGYIINHFKIDYSALSDTQEYKATEILLEPFSDVPMEERLYVTLHLLSTSMQWSEQPETTAFPQLKSVLITTLQRFEQITCIQFENKDQLLKQLLWHMKPAFYRIKYQLSDIQELENPLHGEYRELFHLVKQSIQPLEHYLGQTLPDNEIAYLTMLIGGSLRRQDIDIEQSLKAVVVCTQGHSVSQMMLQELRGLFPEIIFLDALSLSAFNNYSLDYDIVFAPMHVMTTKTLFITKSFLNAQEKKLLRQEVLKTFGDSTENTMNVEAFMETIKAHANVFDEEGLYERIKDHLAYLQPISTINSATLSLNNELNLKDLLPTTHIKQCNEVKTMDEAIALASEPLLSAQYIEPQYVEAMQQHFDDTYMVIQNNIAIPHAMSDGGVKRTAMSMLVLQEPLIINKQHPIHIIVVIAATDKVKHLRPLLQLRDLAQSNQDINCIQEAQTIQEIVQIIEQYSKIE</sequence>
<dbReference type="CDD" id="cd05568">
    <property type="entry name" value="PTS_IIB_bgl_like"/>
    <property type="match status" value="1"/>
</dbReference>
<evidence type="ECO:0000256" key="1">
    <source>
        <dbReference type="ARBA" id="ARBA00004496"/>
    </source>
</evidence>
<dbReference type="GO" id="GO:0016301">
    <property type="term" value="F:kinase activity"/>
    <property type="evidence" value="ECO:0007669"/>
    <property type="project" value="UniProtKB-KW"/>
</dbReference>
<dbReference type="CDD" id="cd00211">
    <property type="entry name" value="PTS_IIA_fru"/>
    <property type="match status" value="1"/>
</dbReference>
<dbReference type="GO" id="GO:0009401">
    <property type="term" value="P:phosphoenolpyruvate-dependent sugar phosphotransferase system"/>
    <property type="evidence" value="ECO:0007669"/>
    <property type="project" value="UniProtKB-KW"/>
</dbReference>
<proteinExistence type="predicted"/>
<dbReference type="InterPro" id="IPR036388">
    <property type="entry name" value="WH-like_DNA-bd_sf"/>
</dbReference>
<dbReference type="PANTHER" id="PTHR36203:SF1">
    <property type="entry name" value="ASCORBATE-SPECIFIC PTS SYSTEM EIIA COMPONENT"/>
    <property type="match status" value="1"/>
</dbReference>
<evidence type="ECO:0000256" key="11">
    <source>
        <dbReference type="ARBA" id="ARBA00041175"/>
    </source>
</evidence>
<comment type="function">
    <text evidence="10">The phosphoenolpyruvate-dependent sugar phosphotransferase system (sugar PTS), a major carbohydrate active transport system, catalyzes the phosphorylation of incoming sugar substrates concomitantly with their translocation across the cell membrane. The enzyme II UlaABC PTS system is involved in ascorbate transport.</text>
</comment>
<dbReference type="Proteomes" id="UP000321598">
    <property type="component" value="Unassembled WGS sequence"/>
</dbReference>
<feature type="domain" description="PTS EIIB type-2" evidence="14">
    <location>
        <begin position="420"/>
        <end position="507"/>
    </location>
</feature>
<evidence type="ECO:0000256" key="5">
    <source>
        <dbReference type="ARBA" id="ARBA00022553"/>
    </source>
</evidence>
<dbReference type="PANTHER" id="PTHR36203">
    <property type="entry name" value="ASCORBATE-SPECIFIC PTS SYSTEM EIIA COMPONENT"/>
    <property type="match status" value="1"/>
</dbReference>
<keyword evidence="19" id="KW-1185">Reference proteome</keyword>
<evidence type="ECO:0000256" key="9">
    <source>
        <dbReference type="ARBA" id="ARBA00023159"/>
    </source>
</evidence>
<organism evidence="17 18">
    <name type="scientific">Staphylococcus arlettae</name>
    <dbReference type="NCBI Taxonomy" id="29378"/>
    <lineage>
        <taxon>Bacteria</taxon>
        <taxon>Bacillati</taxon>
        <taxon>Bacillota</taxon>
        <taxon>Bacilli</taxon>
        <taxon>Bacillales</taxon>
        <taxon>Staphylococcaceae</taxon>
        <taxon>Staphylococcus</taxon>
    </lineage>
</organism>
<evidence type="ECO:0000256" key="8">
    <source>
        <dbReference type="ARBA" id="ARBA00022777"/>
    </source>
</evidence>
<evidence type="ECO:0000256" key="12">
    <source>
        <dbReference type="ARBA" id="ARBA00042072"/>
    </source>
</evidence>
<dbReference type="PROSITE" id="PS51099">
    <property type="entry name" value="PTS_EIIB_TYPE_2"/>
    <property type="match status" value="1"/>
</dbReference>
<evidence type="ECO:0000259" key="15">
    <source>
        <dbReference type="PROSITE" id="PS51372"/>
    </source>
</evidence>
<protein>
    <recommendedName>
        <fullName evidence="11">Ascorbate-specific PTS system EIIA component</fullName>
    </recommendedName>
    <alternativeName>
        <fullName evidence="12">Ascorbate-specific phosphotransferase enzyme IIA component</fullName>
    </alternativeName>
</protein>
<dbReference type="InterPro" id="IPR036634">
    <property type="entry name" value="PRD_sf"/>
</dbReference>
<accession>A0A380CN37</accession>
<evidence type="ECO:0000256" key="10">
    <source>
        <dbReference type="ARBA" id="ARBA00037387"/>
    </source>
</evidence>
<keyword evidence="4" id="KW-0963">Cytoplasm</keyword>
<dbReference type="RefSeq" id="WP_103388073.1">
    <property type="nucleotide sequence ID" value="NZ_BKAV01000003.1"/>
</dbReference>
<evidence type="ECO:0000313" key="19">
    <source>
        <dbReference type="Proteomes" id="UP000321598"/>
    </source>
</evidence>
<feature type="domain" description="PTS EIIA type-2" evidence="13">
    <location>
        <begin position="564"/>
        <end position="703"/>
    </location>
</feature>
<comment type="subcellular location">
    <subcellularLocation>
        <location evidence="1">Cytoplasm</location>
    </subcellularLocation>
</comment>
<dbReference type="InterPro" id="IPR011608">
    <property type="entry name" value="PRD"/>
</dbReference>
<evidence type="ECO:0000313" key="16">
    <source>
        <dbReference type="EMBL" id="GEP99608.1"/>
    </source>
</evidence>
<keyword evidence="5" id="KW-0597">Phosphoprotein</keyword>
<keyword evidence="3" id="KW-0813">Transport</keyword>
<keyword evidence="7" id="KW-0598">Phosphotransferase system</keyword>
<evidence type="ECO:0000256" key="4">
    <source>
        <dbReference type="ARBA" id="ARBA00022490"/>
    </source>
</evidence>
<dbReference type="PROSITE" id="PS51094">
    <property type="entry name" value="PTS_EIIA_TYPE_2"/>
    <property type="match status" value="1"/>
</dbReference>
<dbReference type="Pfam" id="PF05043">
    <property type="entry name" value="Mga"/>
    <property type="match status" value="1"/>
</dbReference>
<dbReference type="GO" id="GO:0008982">
    <property type="term" value="F:protein-N(PI)-phosphohistidine-sugar phosphotransferase activity"/>
    <property type="evidence" value="ECO:0007669"/>
    <property type="project" value="InterPro"/>
</dbReference>
<evidence type="ECO:0000313" key="17">
    <source>
        <dbReference type="EMBL" id="SUJ23131.1"/>
    </source>
</evidence>
<dbReference type="OrthoDB" id="369398at2"/>
<dbReference type="InterPro" id="IPR051351">
    <property type="entry name" value="Ascorbate-PTS_EIIA_comp"/>
</dbReference>
<name>A0A380CN37_9STAP</name>
<dbReference type="SUPFAM" id="SSF63520">
    <property type="entry name" value="PTS-regulatory domain, PRD"/>
    <property type="match status" value="2"/>
</dbReference>
<evidence type="ECO:0000259" key="14">
    <source>
        <dbReference type="PROSITE" id="PS51099"/>
    </source>
</evidence>
<evidence type="ECO:0000256" key="2">
    <source>
        <dbReference type="ARBA" id="ARBA00011798"/>
    </source>
</evidence>
<dbReference type="Gene3D" id="1.10.10.10">
    <property type="entry name" value="Winged helix-like DNA-binding domain superfamily/Winged helix DNA-binding domain"/>
    <property type="match status" value="1"/>
</dbReference>
<dbReference type="Proteomes" id="UP000254956">
    <property type="component" value="Unassembled WGS sequence"/>
</dbReference>
<dbReference type="InterPro" id="IPR002178">
    <property type="entry name" value="PTS_EIIA_type-2_dom"/>
</dbReference>